<reference evidence="8" key="2">
    <citation type="submission" date="2015-04" db="EMBL/GenBank/DDBJ databases">
        <title>Complete genome sequence of Salinicoccus halodurans strain H3B36, isolated from the Qaidam basin of China.</title>
        <authorList>
            <person name="Ma Y."/>
            <person name="Jiang K."/>
            <person name="Xue Y."/>
        </authorList>
    </citation>
    <scope>NUCLEOTIDE SEQUENCE [LARGE SCALE GENOMIC DNA]</scope>
    <source>
        <strain evidence="8">H3B36</strain>
    </source>
</reference>
<evidence type="ECO:0000313" key="8">
    <source>
        <dbReference type="Proteomes" id="UP000034029"/>
    </source>
</evidence>
<dbReference type="GO" id="GO:0000976">
    <property type="term" value="F:transcription cis-regulatory region binding"/>
    <property type="evidence" value="ECO:0007669"/>
    <property type="project" value="TreeGrafter"/>
</dbReference>
<reference evidence="7 9" key="3">
    <citation type="submission" date="2016-10" db="EMBL/GenBank/DDBJ databases">
        <authorList>
            <person name="Varghese N."/>
            <person name="Submissions S."/>
        </authorList>
    </citation>
    <scope>NUCLEOTIDE SEQUENCE [LARGE SCALE GENOMIC DNA]</scope>
    <source>
        <strain evidence="7 9">CGMCC 1.6501</strain>
    </source>
</reference>
<evidence type="ECO:0000259" key="5">
    <source>
        <dbReference type="PROSITE" id="PS50943"/>
    </source>
</evidence>
<evidence type="ECO:0000259" key="4">
    <source>
        <dbReference type="PROSITE" id="PS50932"/>
    </source>
</evidence>
<dbReference type="AlphaFoldDB" id="A0A0F7HNJ5"/>
<dbReference type="GO" id="GO:0003700">
    <property type="term" value="F:DNA-binding transcription factor activity"/>
    <property type="evidence" value="ECO:0007669"/>
    <property type="project" value="TreeGrafter"/>
</dbReference>
<dbReference type="InterPro" id="IPR046335">
    <property type="entry name" value="LacI/GalR-like_sensor"/>
</dbReference>
<keyword evidence="8" id="KW-1185">Reference proteome</keyword>
<reference evidence="6 8" key="1">
    <citation type="journal article" date="2015" name="Int. J. Syst. Evol. Microbiol.">
        <title>Complete genome sequence of Salinicoccus halodurans H3B36, isolated from the Qaidam Basin in China.</title>
        <authorList>
            <person name="Jiang K."/>
            <person name="Xue Y."/>
            <person name="Ma Y."/>
        </authorList>
    </citation>
    <scope>NUCLEOTIDE SEQUENCE [LARGE SCALE GENOMIC DNA]</scope>
    <source>
        <strain evidence="6 8">H3B36</strain>
    </source>
</reference>
<evidence type="ECO:0000313" key="9">
    <source>
        <dbReference type="Proteomes" id="UP000183090"/>
    </source>
</evidence>
<dbReference type="SUPFAM" id="SSF47413">
    <property type="entry name" value="lambda repressor-like DNA-binding domains"/>
    <property type="match status" value="1"/>
</dbReference>
<name>A0A0F7HNJ5_9STAP</name>
<dbReference type="OrthoDB" id="1639518at2"/>
<dbReference type="Pfam" id="PF00356">
    <property type="entry name" value="LacI"/>
    <property type="match status" value="1"/>
</dbReference>
<keyword evidence="2" id="KW-0238">DNA-binding</keyword>
<dbReference type="PROSITE" id="PS50943">
    <property type="entry name" value="HTH_CROC1"/>
    <property type="match status" value="1"/>
</dbReference>
<dbReference type="CDD" id="cd01392">
    <property type="entry name" value="HTH_LacI"/>
    <property type="match status" value="1"/>
</dbReference>
<dbReference type="InterPro" id="IPR028082">
    <property type="entry name" value="Peripla_BP_I"/>
</dbReference>
<dbReference type="PROSITE" id="PS00356">
    <property type="entry name" value="HTH_LACI_1"/>
    <property type="match status" value="1"/>
</dbReference>
<dbReference type="Gene3D" id="1.10.260.40">
    <property type="entry name" value="lambda repressor-like DNA-binding domains"/>
    <property type="match status" value="1"/>
</dbReference>
<evidence type="ECO:0000256" key="2">
    <source>
        <dbReference type="ARBA" id="ARBA00023125"/>
    </source>
</evidence>
<evidence type="ECO:0000313" key="7">
    <source>
        <dbReference type="EMBL" id="SFK87958.1"/>
    </source>
</evidence>
<sequence>MSKVTINDIAKNANVSKTTVSHYLNGRYKAMSIETKERISSAIEVMDYSPNVVAKSLKNKKTMTIGIIVANILHSFSTQIIRSIEDYAHEEKYHVIVCNSDNDPVKEKNYIQMLLAKQVDGMVVIPTWNNDALFSRLAEDKYPAVFIDRFIETVKIPSFMLDNTVAIKTAFVHLMDKGHREIGFVSQPAAEIPPRKERQDEYKALCVQHGVEKFIVAGELKAIERNLDQAVKKDKLPESLIVANDLALFEVLKAVKAHDLKIPRDLSVISIDDVDFAEFFNPAITVVAQPSFKIGTEAAHTLFGIINGEEYEIETHRFKPELIERESVTDYGNE</sequence>
<protein>
    <submittedName>
        <fullName evidence="7">Transcriptional regulator, LacI family</fullName>
    </submittedName>
</protein>
<keyword evidence="3" id="KW-0804">Transcription</keyword>
<accession>A0A0F7HNJ5</accession>
<feature type="domain" description="HTH cro/C1-type" evidence="5">
    <location>
        <begin position="3"/>
        <end position="49"/>
    </location>
</feature>
<dbReference type="KEGG" id="shv:AAT16_11310"/>
<dbReference type="RefSeq" id="WP_046790908.1">
    <property type="nucleotide sequence ID" value="NZ_CP011366.1"/>
</dbReference>
<dbReference type="PROSITE" id="PS50932">
    <property type="entry name" value="HTH_LACI_2"/>
    <property type="match status" value="1"/>
</dbReference>
<proteinExistence type="predicted"/>
<dbReference type="InterPro" id="IPR000843">
    <property type="entry name" value="HTH_LacI"/>
</dbReference>
<keyword evidence="1" id="KW-0805">Transcription regulation</keyword>
<dbReference type="Pfam" id="PF13377">
    <property type="entry name" value="Peripla_BP_3"/>
    <property type="match status" value="1"/>
</dbReference>
<evidence type="ECO:0000256" key="1">
    <source>
        <dbReference type="ARBA" id="ARBA00023015"/>
    </source>
</evidence>
<dbReference type="InterPro" id="IPR010982">
    <property type="entry name" value="Lambda_DNA-bd_dom_sf"/>
</dbReference>
<dbReference type="InterPro" id="IPR001387">
    <property type="entry name" value="Cro/C1-type_HTH"/>
</dbReference>
<dbReference type="SMART" id="SM00354">
    <property type="entry name" value="HTH_LACI"/>
    <property type="match status" value="1"/>
</dbReference>
<feature type="domain" description="HTH lacI-type" evidence="4">
    <location>
        <begin position="4"/>
        <end position="59"/>
    </location>
</feature>
<dbReference type="Proteomes" id="UP000034029">
    <property type="component" value="Chromosome"/>
</dbReference>
<dbReference type="CDD" id="cd19977">
    <property type="entry name" value="PBP1_EndR-like"/>
    <property type="match status" value="1"/>
</dbReference>
<dbReference type="PANTHER" id="PTHR30146">
    <property type="entry name" value="LACI-RELATED TRANSCRIPTIONAL REPRESSOR"/>
    <property type="match status" value="1"/>
</dbReference>
<dbReference type="PANTHER" id="PTHR30146:SF109">
    <property type="entry name" value="HTH-TYPE TRANSCRIPTIONAL REGULATOR GALS"/>
    <property type="match status" value="1"/>
</dbReference>
<evidence type="ECO:0000313" key="6">
    <source>
        <dbReference type="EMBL" id="AKG74729.1"/>
    </source>
</evidence>
<evidence type="ECO:0000256" key="3">
    <source>
        <dbReference type="ARBA" id="ARBA00023163"/>
    </source>
</evidence>
<dbReference type="SUPFAM" id="SSF53822">
    <property type="entry name" value="Periplasmic binding protein-like I"/>
    <property type="match status" value="1"/>
</dbReference>
<organism evidence="7 9">
    <name type="scientific">Salinicoccus halodurans</name>
    <dbReference type="NCBI Taxonomy" id="407035"/>
    <lineage>
        <taxon>Bacteria</taxon>
        <taxon>Bacillati</taxon>
        <taxon>Bacillota</taxon>
        <taxon>Bacilli</taxon>
        <taxon>Bacillales</taxon>
        <taxon>Staphylococcaceae</taxon>
        <taxon>Salinicoccus</taxon>
    </lineage>
</organism>
<dbReference type="EMBL" id="CP011366">
    <property type="protein sequence ID" value="AKG74729.1"/>
    <property type="molecule type" value="Genomic_DNA"/>
</dbReference>
<dbReference type="Proteomes" id="UP000183090">
    <property type="component" value="Unassembled WGS sequence"/>
</dbReference>
<dbReference type="Gene3D" id="3.40.50.2300">
    <property type="match status" value="2"/>
</dbReference>
<dbReference type="EMBL" id="FOTB01000005">
    <property type="protein sequence ID" value="SFK87958.1"/>
    <property type="molecule type" value="Genomic_DNA"/>
</dbReference>
<gene>
    <name evidence="6" type="ORF">AAT16_11310</name>
    <name evidence="7" type="ORF">SAMN05216235_2185</name>
</gene>